<comment type="caution">
    <text evidence="6">The sequence shown here is derived from an EMBL/GenBank/DDBJ whole genome shotgun (WGS) entry which is preliminary data.</text>
</comment>
<evidence type="ECO:0000256" key="3">
    <source>
        <dbReference type="ARBA" id="ARBA00023098"/>
    </source>
</evidence>
<evidence type="ECO:0000256" key="1">
    <source>
        <dbReference type="ARBA" id="ARBA00022801"/>
    </source>
</evidence>
<keyword evidence="7" id="KW-1185">Reference proteome</keyword>
<dbReference type="Pfam" id="PF01734">
    <property type="entry name" value="Patatin"/>
    <property type="match status" value="1"/>
</dbReference>
<evidence type="ECO:0000256" key="4">
    <source>
        <dbReference type="PROSITE-ProRule" id="PRU01161"/>
    </source>
</evidence>
<dbReference type="PROSITE" id="PS51635">
    <property type="entry name" value="PNPLA"/>
    <property type="match status" value="1"/>
</dbReference>
<organism evidence="6 7">
    <name type="scientific">Paraclostridium tenue</name>
    <dbReference type="NCBI Taxonomy" id="1737"/>
    <lineage>
        <taxon>Bacteria</taxon>
        <taxon>Bacillati</taxon>
        <taxon>Bacillota</taxon>
        <taxon>Clostridia</taxon>
        <taxon>Peptostreptococcales</taxon>
        <taxon>Peptostreptococcaceae</taxon>
        <taxon>Paraclostridium</taxon>
    </lineage>
</organism>
<feature type="short sequence motif" description="GXGXXG" evidence="4">
    <location>
        <begin position="9"/>
        <end position="14"/>
    </location>
</feature>
<name>A0ABN1M1Y1_9FIRM</name>
<feature type="domain" description="PNPLA" evidence="5">
    <location>
        <begin position="5"/>
        <end position="178"/>
    </location>
</feature>
<keyword evidence="1 4" id="KW-0378">Hydrolase</keyword>
<evidence type="ECO:0000313" key="7">
    <source>
        <dbReference type="Proteomes" id="UP001400965"/>
    </source>
</evidence>
<evidence type="ECO:0000313" key="6">
    <source>
        <dbReference type="EMBL" id="GAA0863242.1"/>
    </source>
</evidence>
<proteinExistence type="predicted"/>
<dbReference type="Gene3D" id="3.40.1090.10">
    <property type="entry name" value="Cytosolic phospholipase A2 catalytic domain"/>
    <property type="match status" value="1"/>
</dbReference>
<dbReference type="PANTHER" id="PTHR14226:SF57">
    <property type="entry name" value="BLR7027 PROTEIN"/>
    <property type="match status" value="1"/>
</dbReference>
<feature type="active site" description="Nucleophile" evidence="4">
    <location>
        <position position="38"/>
    </location>
</feature>
<keyword evidence="2 4" id="KW-0442">Lipid degradation</keyword>
<feature type="active site" description="Proton acceptor" evidence="4">
    <location>
        <position position="165"/>
    </location>
</feature>
<accession>A0ABN1M1Y1</accession>
<evidence type="ECO:0000256" key="2">
    <source>
        <dbReference type="ARBA" id="ARBA00022963"/>
    </source>
</evidence>
<reference evidence="6 7" key="1">
    <citation type="journal article" date="2019" name="Int. J. Syst. Evol. Microbiol.">
        <title>The Global Catalogue of Microorganisms (GCM) 10K type strain sequencing project: providing services to taxonomists for standard genome sequencing and annotation.</title>
        <authorList>
            <consortium name="The Broad Institute Genomics Platform"/>
            <consortium name="The Broad Institute Genome Sequencing Center for Infectious Disease"/>
            <person name="Wu L."/>
            <person name="Ma J."/>
        </authorList>
    </citation>
    <scope>NUCLEOTIDE SEQUENCE [LARGE SCALE GENOMIC DNA]</scope>
    <source>
        <strain evidence="6 7">JCM 6486</strain>
    </source>
</reference>
<sequence>MKTGLCLAGGGAKGAFQAGVIYGLYEKGIKFDAIAGTSIGAINGYYIYTENVNKLKEMWINIQKIGENGVKIVDNTVDNSLAIDELRGLINNSSYSKPCYINYVEVENSKLEEKIVDISELSYEDALLSIKYSSLLPFRPSKELKPFEQFGKDLIEGLYDGYKLDGGILNNVLIKPLIEAKMDKIIVITMKHDYELPEDIKNIYKEEDIIIIRPNTIFEKNATLRFEGEFCKKIFNEGYEIVKNMDINL</sequence>
<gene>
    <name evidence="6" type="ORF">GCM10008917_11780</name>
</gene>
<dbReference type="Proteomes" id="UP001400965">
    <property type="component" value="Unassembled WGS sequence"/>
</dbReference>
<feature type="short sequence motif" description="DGA/G" evidence="4">
    <location>
        <begin position="165"/>
        <end position="167"/>
    </location>
</feature>
<feature type="short sequence motif" description="GXSXG" evidence="4">
    <location>
        <begin position="36"/>
        <end position="40"/>
    </location>
</feature>
<dbReference type="RefSeq" id="WP_346043806.1">
    <property type="nucleotide sequence ID" value="NZ_BAAACP010000006.1"/>
</dbReference>
<dbReference type="InterPro" id="IPR050301">
    <property type="entry name" value="NTE"/>
</dbReference>
<dbReference type="InterPro" id="IPR016035">
    <property type="entry name" value="Acyl_Trfase/lysoPLipase"/>
</dbReference>
<evidence type="ECO:0000259" key="5">
    <source>
        <dbReference type="PROSITE" id="PS51635"/>
    </source>
</evidence>
<dbReference type="InterPro" id="IPR002641">
    <property type="entry name" value="PNPLA_dom"/>
</dbReference>
<keyword evidence="3 4" id="KW-0443">Lipid metabolism</keyword>
<dbReference type="PANTHER" id="PTHR14226">
    <property type="entry name" value="NEUROPATHY TARGET ESTERASE/SWISS CHEESE D.MELANOGASTER"/>
    <property type="match status" value="1"/>
</dbReference>
<dbReference type="EMBL" id="BAAACP010000006">
    <property type="protein sequence ID" value="GAA0863242.1"/>
    <property type="molecule type" value="Genomic_DNA"/>
</dbReference>
<dbReference type="SUPFAM" id="SSF52151">
    <property type="entry name" value="FabD/lysophospholipase-like"/>
    <property type="match status" value="1"/>
</dbReference>
<protein>
    <submittedName>
        <fullName evidence="6">Patatin-like phospholipase family protein</fullName>
    </submittedName>
</protein>